<keyword evidence="1" id="KW-0378">Hydrolase</keyword>
<dbReference type="OrthoDB" id="5242879at2"/>
<evidence type="ECO:0000256" key="1">
    <source>
        <dbReference type="ARBA" id="ARBA00022801"/>
    </source>
</evidence>
<keyword evidence="4" id="KW-0812">Transmembrane</keyword>
<evidence type="ECO:0000313" key="5">
    <source>
        <dbReference type="EMBL" id="OIV37252.1"/>
    </source>
</evidence>
<feature type="active site" description="Acyl-thioester intermediate" evidence="2">
    <location>
        <position position="347"/>
    </location>
</feature>
<feature type="region of interest" description="Disordered" evidence="3">
    <location>
        <begin position="188"/>
        <end position="212"/>
    </location>
</feature>
<dbReference type="InterPro" id="IPR005754">
    <property type="entry name" value="Sortase"/>
</dbReference>
<feature type="compositionally biased region" description="Low complexity" evidence="3">
    <location>
        <begin position="79"/>
        <end position="90"/>
    </location>
</feature>
<name>A0A1J7C6U4_9ACTN</name>
<dbReference type="Gene3D" id="2.40.260.10">
    <property type="entry name" value="Sortase"/>
    <property type="match status" value="1"/>
</dbReference>
<feature type="region of interest" description="Disordered" evidence="3">
    <location>
        <begin position="1"/>
        <end position="148"/>
    </location>
</feature>
<dbReference type="NCBIfam" id="TIGR01076">
    <property type="entry name" value="sortase_fam"/>
    <property type="match status" value="1"/>
</dbReference>
<dbReference type="InterPro" id="IPR023365">
    <property type="entry name" value="Sortase_dom-sf"/>
</dbReference>
<proteinExistence type="predicted"/>
<evidence type="ECO:0000256" key="2">
    <source>
        <dbReference type="PIRSR" id="PIRSR605754-1"/>
    </source>
</evidence>
<organism evidence="5 6">
    <name type="scientific">Mangrovactinospora gilvigrisea</name>
    <dbReference type="NCBI Taxonomy" id="1428644"/>
    <lineage>
        <taxon>Bacteria</taxon>
        <taxon>Bacillati</taxon>
        <taxon>Actinomycetota</taxon>
        <taxon>Actinomycetes</taxon>
        <taxon>Kitasatosporales</taxon>
        <taxon>Streptomycetaceae</taxon>
        <taxon>Mangrovactinospora</taxon>
    </lineage>
</organism>
<dbReference type="AlphaFoldDB" id="A0A1J7C6U4"/>
<dbReference type="InterPro" id="IPR053465">
    <property type="entry name" value="Sortase_Class_E"/>
</dbReference>
<feature type="compositionally biased region" description="Basic residues" evidence="3">
    <location>
        <begin position="135"/>
        <end position="144"/>
    </location>
</feature>
<dbReference type="GO" id="GO:0016787">
    <property type="term" value="F:hydrolase activity"/>
    <property type="evidence" value="ECO:0007669"/>
    <property type="project" value="UniProtKB-KW"/>
</dbReference>
<dbReference type="CDD" id="cd05830">
    <property type="entry name" value="Sortase_E"/>
    <property type="match status" value="1"/>
</dbReference>
<feature type="compositionally biased region" description="Low complexity" evidence="3">
    <location>
        <begin position="29"/>
        <end position="65"/>
    </location>
</feature>
<keyword evidence="6" id="KW-1185">Reference proteome</keyword>
<gene>
    <name evidence="5" type="ORF">BIV57_12125</name>
</gene>
<dbReference type="Proteomes" id="UP000243342">
    <property type="component" value="Unassembled WGS sequence"/>
</dbReference>
<dbReference type="EMBL" id="MLCF01000059">
    <property type="protein sequence ID" value="OIV37252.1"/>
    <property type="molecule type" value="Genomic_DNA"/>
</dbReference>
<evidence type="ECO:0008006" key="7">
    <source>
        <dbReference type="Google" id="ProtNLM"/>
    </source>
</evidence>
<keyword evidence="4" id="KW-0472">Membrane</keyword>
<keyword evidence="4" id="KW-1133">Transmembrane helix</keyword>
<feature type="active site" description="Proton donor/acceptor" evidence="2">
    <location>
        <position position="278"/>
    </location>
</feature>
<feature type="compositionally biased region" description="Low complexity" evidence="3">
    <location>
        <begin position="122"/>
        <end position="132"/>
    </location>
</feature>
<accession>A0A1J7C6U4</accession>
<evidence type="ECO:0000313" key="6">
    <source>
        <dbReference type="Proteomes" id="UP000243342"/>
    </source>
</evidence>
<evidence type="ECO:0000256" key="3">
    <source>
        <dbReference type="SAM" id="MobiDB-lite"/>
    </source>
</evidence>
<dbReference type="SUPFAM" id="SSF63817">
    <property type="entry name" value="Sortase"/>
    <property type="match status" value="1"/>
</dbReference>
<dbReference type="InterPro" id="IPR042003">
    <property type="entry name" value="Sortase_E"/>
</dbReference>
<evidence type="ECO:0000256" key="4">
    <source>
        <dbReference type="SAM" id="Phobius"/>
    </source>
</evidence>
<dbReference type="Pfam" id="PF04203">
    <property type="entry name" value="Sortase"/>
    <property type="match status" value="1"/>
</dbReference>
<dbReference type="NCBIfam" id="NF033747">
    <property type="entry name" value="class_E_sortase"/>
    <property type="match status" value="1"/>
</dbReference>
<reference evidence="5 6" key="1">
    <citation type="submission" date="2016-10" db="EMBL/GenBank/DDBJ databases">
        <title>Genome sequence of Streptomyces gilvigriseus MUSC 26.</title>
        <authorList>
            <person name="Lee L.-H."/>
            <person name="Ser H.-L."/>
        </authorList>
    </citation>
    <scope>NUCLEOTIDE SEQUENCE [LARGE SCALE GENOMIC DNA]</scope>
    <source>
        <strain evidence="5 6">MUSC 26</strain>
    </source>
</reference>
<dbReference type="STRING" id="1428644.BIV57_12125"/>
<feature type="transmembrane region" description="Helical" evidence="4">
    <location>
        <begin position="159"/>
        <end position="177"/>
    </location>
</feature>
<sequence length="380" mass="39147">MADDEAAARPATGGRHAAPEGFGPPPAGYGPQAAGAGGTAPAAGQGGWPTVAGGAAMPAAGAHAAQLQEEPDRYPMAVPAGPAPAAGAEAEAGRARGGSHRADGRRAAGGGGGGGGRRRAARSASPAPSPGGARRGGRGRRAKPKPSAGILAARTAGELFMTFGVVLLLFVAYQMWWTNIRAHAQAGHDVNSLEKSWNGQKTQKDPRDPGAFKPGQGFAIIYIPKLDVKAPIAQGVDKETILNKGMVGHYSGPESPDNPSGLQSAMPWQTGNFALAGHRNTHGEPFRYINKLAKGDQVVVETAATYYVYTVTSTLPVTPPTNIGAIKPIPVGSGFTKPGHYITLTTCTPEFTSLNRLIVWGDLTQTRPRKDGKPDALMHG</sequence>
<protein>
    <recommendedName>
        <fullName evidence="7">Class E sortase</fullName>
    </recommendedName>
</protein>
<dbReference type="RefSeq" id="WP_071656805.1">
    <property type="nucleotide sequence ID" value="NZ_MLCF01000059.1"/>
</dbReference>
<comment type="caution">
    <text evidence="5">The sequence shown here is derived from an EMBL/GenBank/DDBJ whole genome shotgun (WGS) entry which is preliminary data.</text>
</comment>